<name>A0A6M3JH19_9ZZZZ</name>
<sequence>MKKTLLLAILLALAVPLMAEDTYQVVTKDNEVTDINQVQVQRLQDAQIATVYTVRSLTNERQALLADIAIKQARVVEINALLAKVAAEAAKVKLAEPATKP</sequence>
<dbReference type="EMBL" id="MT141698">
    <property type="protein sequence ID" value="QJA69354.1"/>
    <property type="molecule type" value="Genomic_DNA"/>
</dbReference>
<gene>
    <name evidence="1" type="ORF">MM415A04681_0009</name>
    <name evidence="2" type="ORF">MM415B02214_0006</name>
</gene>
<dbReference type="EMBL" id="MT142578">
    <property type="protein sequence ID" value="QJA85495.1"/>
    <property type="molecule type" value="Genomic_DNA"/>
</dbReference>
<protein>
    <submittedName>
        <fullName evidence="1">Uncharacterized protein</fullName>
    </submittedName>
</protein>
<organism evidence="1">
    <name type="scientific">viral metagenome</name>
    <dbReference type="NCBI Taxonomy" id="1070528"/>
    <lineage>
        <taxon>unclassified sequences</taxon>
        <taxon>metagenomes</taxon>
        <taxon>organismal metagenomes</taxon>
    </lineage>
</organism>
<reference evidence="1" key="1">
    <citation type="submission" date="2020-03" db="EMBL/GenBank/DDBJ databases">
        <title>The deep terrestrial virosphere.</title>
        <authorList>
            <person name="Holmfeldt K."/>
            <person name="Nilsson E."/>
            <person name="Simone D."/>
            <person name="Lopez-Fernandez M."/>
            <person name="Wu X."/>
            <person name="de Brujin I."/>
            <person name="Lundin D."/>
            <person name="Andersson A."/>
            <person name="Bertilsson S."/>
            <person name="Dopson M."/>
        </authorList>
    </citation>
    <scope>NUCLEOTIDE SEQUENCE</scope>
    <source>
        <strain evidence="1">MM415A04681</strain>
        <strain evidence="2">MM415B02214</strain>
    </source>
</reference>
<accession>A0A6M3JH19</accession>
<evidence type="ECO:0000313" key="2">
    <source>
        <dbReference type="EMBL" id="QJA85495.1"/>
    </source>
</evidence>
<evidence type="ECO:0000313" key="1">
    <source>
        <dbReference type="EMBL" id="QJA69354.1"/>
    </source>
</evidence>
<proteinExistence type="predicted"/>
<dbReference type="AlphaFoldDB" id="A0A6M3JH19"/>